<proteinExistence type="predicted"/>
<organism evidence="1">
    <name type="scientific">marine sediment metagenome</name>
    <dbReference type="NCBI Taxonomy" id="412755"/>
    <lineage>
        <taxon>unclassified sequences</taxon>
        <taxon>metagenomes</taxon>
        <taxon>ecological metagenomes</taxon>
    </lineage>
</organism>
<reference evidence="1" key="1">
    <citation type="journal article" date="2015" name="Nature">
        <title>Complex archaea that bridge the gap between prokaryotes and eukaryotes.</title>
        <authorList>
            <person name="Spang A."/>
            <person name="Saw J.H."/>
            <person name="Jorgensen S.L."/>
            <person name="Zaremba-Niedzwiedzka K."/>
            <person name="Martijn J."/>
            <person name="Lind A.E."/>
            <person name="van Eijk R."/>
            <person name="Schleper C."/>
            <person name="Guy L."/>
            <person name="Ettema T.J."/>
        </authorList>
    </citation>
    <scope>NUCLEOTIDE SEQUENCE</scope>
</reference>
<gene>
    <name evidence="1" type="ORF">LCGC14_0723130</name>
</gene>
<accession>A0A0F9QWR7</accession>
<protein>
    <submittedName>
        <fullName evidence="1">Uncharacterized protein</fullName>
    </submittedName>
</protein>
<evidence type="ECO:0000313" key="1">
    <source>
        <dbReference type="EMBL" id="KKN41442.1"/>
    </source>
</evidence>
<name>A0A0F9QWR7_9ZZZZ</name>
<comment type="caution">
    <text evidence="1">The sequence shown here is derived from an EMBL/GenBank/DDBJ whole genome shotgun (WGS) entry which is preliminary data.</text>
</comment>
<dbReference type="AlphaFoldDB" id="A0A0F9QWR7"/>
<sequence>MGTKNKPGKFDCYETADPDEPMFVLLARDPLDPVLVELWESLREHYAGNPSKVTEARMCAIVMRIWLREKT</sequence>
<dbReference type="EMBL" id="LAZR01001646">
    <property type="protein sequence ID" value="KKN41442.1"/>
    <property type="molecule type" value="Genomic_DNA"/>
</dbReference>